<feature type="non-terminal residue" evidence="8">
    <location>
        <position position="260"/>
    </location>
</feature>
<dbReference type="PANTHER" id="PTHR23080:SF133">
    <property type="entry name" value="SI:CH211-262I1.5-RELATED"/>
    <property type="match status" value="1"/>
</dbReference>
<dbReference type="GO" id="GO:0003677">
    <property type="term" value="F:DNA binding"/>
    <property type="evidence" value="ECO:0007669"/>
    <property type="project" value="UniProtKB-UniRule"/>
</dbReference>
<name>A0AAU9WEV4_9CNID</name>
<comment type="caution">
    <text evidence="8">The sequence shown here is derived from an EMBL/GenBank/DDBJ whole genome shotgun (WGS) entry which is preliminary data.</text>
</comment>
<dbReference type="InterPro" id="IPR006612">
    <property type="entry name" value="THAP_Znf"/>
</dbReference>
<dbReference type="EMBL" id="CALNXJ010000011">
    <property type="protein sequence ID" value="CAH3108001.1"/>
    <property type="molecule type" value="Genomic_DNA"/>
</dbReference>
<dbReference type="Pfam" id="PF05485">
    <property type="entry name" value="THAP"/>
    <property type="match status" value="1"/>
</dbReference>
<dbReference type="PANTHER" id="PTHR23080">
    <property type="entry name" value="THAP DOMAIN PROTEIN"/>
    <property type="match status" value="1"/>
</dbReference>
<evidence type="ECO:0000313" key="9">
    <source>
        <dbReference type="Proteomes" id="UP001159428"/>
    </source>
</evidence>
<dbReference type="Proteomes" id="UP001159428">
    <property type="component" value="Unassembled WGS sequence"/>
</dbReference>
<keyword evidence="6" id="KW-0175">Coiled coil</keyword>
<dbReference type="SUPFAM" id="SSF57716">
    <property type="entry name" value="Glucocorticoid receptor-like (DNA-binding domain)"/>
    <property type="match status" value="1"/>
</dbReference>
<evidence type="ECO:0000256" key="1">
    <source>
        <dbReference type="ARBA" id="ARBA00022723"/>
    </source>
</evidence>
<dbReference type="GO" id="GO:0008270">
    <property type="term" value="F:zinc ion binding"/>
    <property type="evidence" value="ECO:0007669"/>
    <property type="project" value="UniProtKB-KW"/>
</dbReference>
<evidence type="ECO:0000256" key="5">
    <source>
        <dbReference type="PROSITE-ProRule" id="PRU00309"/>
    </source>
</evidence>
<feature type="coiled-coil region" evidence="6">
    <location>
        <begin position="183"/>
        <end position="217"/>
    </location>
</feature>
<evidence type="ECO:0000256" key="6">
    <source>
        <dbReference type="SAM" id="Coils"/>
    </source>
</evidence>
<keyword evidence="4 5" id="KW-0238">DNA-binding</keyword>
<accession>A0AAU9WEV4</accession>
<feature type="domain" description="THAP-type" evidence="7">
    <location>
        <begin position="27"/>
        <end position="113"/>
    </location>
</feature>
<dbReference type="AlphaFoldDB" id="A0AAU9WEV4"/>
<keyword evidence="1" id="KW-0479">Metal-binding</keyword>
<reference evidence="8 9" key="1">
    <citation type="submission" date="2022-05" db="EMBL/GenBank/DDBJ databases">
        <authorList>
            <consortium name="Genoscope - CEA"/>
            <person name="William W."/>
        </authorList>
    </citation>
    <scope>NUCLEOTIDE SEQUENCE [LARGE SCALE GENOMIC DNA]</scope>
</reference>
<proteinExistence type="predicted"/>
<evidence type="ECO:0000259" key="7">
    <source>
        <dbReference type="PROSITE" id="PS50950"/>
    </source>
</evidence>
<dbReference type="SMART" id="SM00980">
    <property type="entry name" value="THAP"/>
    <property type="match status" value="1"/>
</dbReference>
<keyword evidence="9" id="KW-1185">Reference proteome</keyword>
<evidence type="ECO:0000256" key="2">
    <source>
        <dbReference type="ARBA" id="ARBA00022771"/>
    </source>
</evidence>
<dbReference type="PROSITE" id="PS50950">
    <property type="entry name" value="ZF_THAP"/>
    <property type="match status" value="1"/>
</dbReference>
<protein>
    <recommendedName>
        <fullName evidence="7">THAP-type domain-containing protein</fullName>
    </recommendedName>
</protein>
<sequence length="260" mass="30144">MKPRSERPHLRTTFELILSNYFQAEEMPTHCCAPECTKKGYHKDDGTKVTYFKFRTENQMKKKWLHAIRRDEGKHFKVTEHTKICSQQLREGDIKKPLAGKNELRDGVVPSVFPWIQTLPCKRKEPAERNFELTALKSASQTLSSPAVVVEELSNELSNESSNKIVGTQTDFTDQEAYLREIIDNNNKKIHKLEQEIDELKCQLQDTQWQSDSLNSNAAFYTGFQSWDILMAVFKYLDPGERGENISYWRSKTDNNTESA</sequence>
<evidence type="ECO:0000256" key="4">
    <source>
        <dbReference type="ARBA" id="ARBA00023125"/>
    </source>
</evidence>
<gene>
    <name evidence="8" type="ORF">PMEA_00003043</name>
</gene>
<keyword evidence="3" id="KW-0862">Zinc</keyword>
<organism evidence="8 9">
    <name type="scientific">Pocillopora meandrina</name>
    <dbReference type="NCBI Taxonomy" id="46732"/>
    <lineage>
        <taxon>Eukaryota</taxon>
        <taxon>Metazoa</taxon>
        <taxon>Cnidaria</taxon>
        <taxon>Anthozoa</taxon>
        <taxon>Hexacorallia</taxon>
        <taxon>Scleractinia</taxon>
        <taxon>Astrocoeniina</taxon>
        <taxon>Pocilloporidae</taxon>
        <taxon>Pocillopora</taxon>
    </lineage>
</organism>
<keyword evidence="2 5" id="KW-0863">Zinc-finger</keyword>
<evidence type="ECO:0000256" key="3">
    <source>
        <dbReference type="ARBA" id="ARBA00022833"/>
    </source>
</evidence>
<evidence type="ECO:0000313" key="8">
    <source>
        <dbReference type="EMBL" id="CAH3108001.1"/>
    </source>
</evidence>